<evidence type="ECO:0000256" key="3">
    <source>
        <dbReference type="ARBA" id="ARBA00022750"/>
    </source>
</evidence>
<dbReference type="EMBL" id="WHVB01000008">
    <property type="protein sequence ID" value="KAF8480129.1"/>
    <property type="molecule type" value="Genomic_DNA"/>
</dbReference>
<evidence type="ECO:0000256" key="8">
    <source>
        <dbReference type="SAM" id="SignalP"/>
    </source>
</evidence>
<sequence length="413" mass="43013">MYFSLALILASLPFLTAAVPLSESPASRGIAIPITKRGNSFNGVPDTSKLQSGIRRSVSKIQRGFTAYERNTGVAHPLSRSIKHVGRDSGSDPLTDDNALRWYGTISVGTPAVSFTVDFDTGSSDLFLPSSKCGSSCSGHKAYDPNASSTAHDLYTTFSLAYGDGSTATGEQFTDVVSIAGLTAKSQTLGAATQYSSGFSIDNLPADGLMGMAFQSISGYKAPPLFQTLISEGVVTTQVFGFKFATSGSELFLGGTNSALYTGDFTWLSLTLEGYWQASFDSISVDGTSVVESTAAIFDSGTTQIVGDPVGIANIFKQISGARAAPQYGDGTYTIPCSFDTPISIDVGGKTVSISPASFSLGPVSQNSSTCIAGAAADKTLTGDFWILGDVFLQNVYTAWDVGGSRIGFATLA</sequence>
<dbReference type="InterPro" id="IPR001461">
    <property type="entry name" value="Aspartic_peptidase_A1"/>
</dbReference>
<dbReference type="FunFam" id="2.40.70.10:FF:000115">
    <property type="entry name" value="Lysosomal aspartic protease"/>
    <property type="match status" value="1"/>
</dbReference>
<proteinExistence type="inferred from homology"/>
<dbReference type="PANTHER" id="PTHR47966">
    <property type="entry name" value="BETA-SITE APP-CLEAVING ENZYME, ISOFORM A-RELATED"/>
    <property type="match status" value="1"/>
</dbReference>
<feature type="domain" description="Peptidase A1" evidence="9">
    <location>
        <begin position="102"/>
        <end position="410"/>
    </location>
</feature>
<dbReference type="GO" id="GO:0006508">
    <property type="term" value="P:proteolysis"/>
    <property type="evidence" value="ECO:0007669"/>
    <property type="project" value="UniProtKB-KW"/>
</dbReference>
<dbReference type="InterPro" id="IPR001969">
    <property type="entry name" value="Aspartic_peptidase_AS"/>
</dbReference>
<dbReference type="Pfam" id="PF00026">
    <property type="entry name" value="Asp"/>
    <property type="match status" value="1"/>
</dbReference>
<dbReference type="PANTHER" id="PTHR47966:SF57">
    <property type="entry name" value="PEPTIDASE A1 DOMAIN-CONTAINING PROTEIN"/>
    <property type="match status" value="1"/>
</dbReference>
<feature type="active site" evidence="5">
    <location>
        <position position="299"/>
    </location>
</feature>
<evidence type="ECO:0000256" key="5">
    <source>
        <dbReference type="PIRSR" id="PIRSR601461-1"/>
    </source>
</evidence>
<evidence type="ECO:0000313" key="10">
    <source>
        <dbReference type="EMBL" id="KAF8480129.1"/>
    </source>
</evidence>
<gene>
    <name evidence="10" type="ORF">DFH94DRAFT_461487</name>
</gene>
<dbReference type="InterPro" id="IPR033121">
    <property type="entry name" value="PEPTIDASE_A1"/>
</dbReference>
<dbReference type="PRINTS" id="PR00792">
    <property type="entry name" value="PEPSIN"/>
</dbReference>
<dbReference type="AlphaFoldDB" id="A0A9P5MW69"/>
<feature type="chain" id="PRO_5040399623" evidence="8">
    <location>
        <begin position="19"/>
        <end position="413"/>
    </location>
</feature>
<keyword evidence="8" id="KW-0732">Signal</keyword>
<evidence type="ECO:0000256" key="6">
    <source>
        <dbReference type="PIRSR" id="PIRSR601461-2"/>
    </source>
</evidence>
<keyword evidence="6" id="KW-1015">Disulfide bond</keyword>
<evidence type="ECO:0000313" key="11">
    <source>
        <dbReference type="Proteomes" id="UP000759537"/>
    </source>
</evidence>
<dbReference type="GO" id="GO:0004190">
    <property type="term" value="F:aspartic-type endopeptidase activity"/>
    <property type="evidence" value="ECO:0007669"/>
    <property type="project" value="UniProtKB-KW"/>
</dbReference>
<dbReference type="Gene3D" id="2.40.70.10">
    <property type="entry name" value="Acid Proteases"/>
    <property type="match status" value="2"/>
</dbReference>
<keyword evidence="4 7" id="KW-0378">Hydrolase</keyword>
<evidence type="ECO:0000256" key="1">
    <source>
        <dbReference type="ARBA" id="ARBA00007447"/>
    </source>
</evidence>
<keyword evidence="2 7" id="KW-0645">Protease</keyword>
<dbReference type="PROSITE" id="PS00141">
    <property type="entry name" value="ASP_PROTEASE"/>
    <property type="match status" value="1"/>
</dbReference>
<name>A0A9P5MW69_9AGAM</name>
<dbReference type="PROSITE" id="PS51767">
    <property type="entry name" value="PEPTIDASE_A1"/>
    <property type="match status" value="1"/>
</dbReference>
<accession>A0A9P5MW69</accession>
<feature type="active site" evidence="5">
    <location>
        <position position="120"/>
    </location>
</feature>
<protein>
    <submittedName>
        <fullName evidence="10">Acid protease</fullName>
    </submittedName>
</protein>
<dbReference type="OrthoDB" id="15189at2759"/>
<dbReference type="InterPro" id="IPR034164">
    <property type="entry name" value="Pepsin-like_dom"/>
</dbReference>
<reference evidence="10" key="1">
    <citation type="submission" date="2019-10" db="EMBL/GenBank/DDBJ databases">
        <authorList>
            <consortium name="DOE Joint Genome Institute"/>
            <person name="Kuo A."/>
            <person name="Miyauchi S."/>
            <person name="Kiss E."/>
            <person name="Drula E."/>
            <person name="Kohler A."/>
            <person name="Sanchez-Garcia M."/>
            <person name="Andreopoulos B."/>
            <person name="Barry K.W."/>
            <person name="Bonito G."/>
            <person name="Buee M."/>
            <person name="Carver A."/>
            <person name="Chen C."/>
            <person name="Cichocki N."/>
            <person name="Clum A."/>
            <person name="Culley D."/>
            <person name="Crous P.W."/>
            <person name="Fauchery L."/>
            <person name="Girlanda M."/>
            <person name="Hayes R."/>
            <person name="Keri Z."/>
            <person name="LaButti K."/>
            <person name="Lipzen A."/>
            <person name="Lombard V."/>
            <person name="Magnuson J."/>
            <person name="Maillard F."/>
            <person name="Morin E."/>
            <person name="Murat C."/>
            <person name="Nolan M."/>
            <person name="Ohm R."/>
            <person name="Pangilinan J."/>
            <person name="Pereira M."/>
            <person name="Perotto S."/>
            <person name="Peter M."/>
            <person name="Riley R."/>
            <person name="Sitrit Y."/>
            <person name="Stielow B."/>
            <person name="Szollosi G."/>
            <person name="Zifcakova L."/>
            <person name="Stursova M."/>
            <person name="Spatafora J.W."/>
            <person name="Tedersoo L."/>
            <person name="Vaario L.-M."/>
            <person name="Yamada A."/>
            <person name="Yan M."/>
            <person name="Wang P."/>
            <person name="Xu J."/>
            <person name="Bruns T."/>
            <person name="Baldrian P."/>
            <person name="Vilgalys R."/>
            <person name="Henrissat B."/>
            <person name="Grigoriev I.V."/>
            <person name="Hibbett D."/>
            <person name="Nagy L.G."/>
            <person name="Martin F.M."/>
        </authorList>
    </citation>
    <scope>NUCLEOTIDE SEQUENCE</scope>
    <source>
        <strain evidence="10">Prilba</strain>
    </source>
</reference>
<evidence type="ECO:0000259" key="9">
    <source>
        <dbReference type="PROSITE" id="PS51767"/>
    </source>
</evidence>
<dbReference type="InterPro" id="IPR021109">
    <property type="entry name" value="Peptidase_aspartic_dom_sf"/>
</dbReference>
<evidence type="ECO:0000256" key="7">
    <source>
        <dbReference type="RuleBase" id="RU000454"/>
    </source>
</evidence>
<organism evidence="10 11">
    <name type="scientific">Russula ochroleuca</name>
    <dbReference type="NCBI Taxonomy" id="152965"/>
    <lineage>
        <taxon>Eukaryota</taxon>
        <taxon>Fungi</taxon>
        <taxon>Dikarya</taxon>
        <taxon>Basidiomycota</taxon>
        <taxon>Agaricomycotina</taxon>
        <taxon>Agaricomycetes</taxon>
        <taxon>Russulales</taxon>
        <taxon>Russulaceae</taxon>
        <taxon>Russula</taxon>
    </lineage>
</organism>
<feature type="disulfide bond" evidence="6">
    <location>
        <begin position="133"/>
        <end position="137"/>
    </location>
</feature>
<keyword evidence="3 7" id="KW-0064">Aspartyl protease</keyword>
<reference evidence="10" key="2">
    <citation type="journal article" date="2020" name="Nat. Commun.">
        <title>Large-scale genome sequencing of mycorrhizal fungi provides insights into the early evolution of symbiotic traits.</title>
        <authorList>
            <person name="Miyauchi S."/>
            <person name="Kiss E."/>
            <person name="Kuo A."/>
            <person name="Drula E."/>
            <person name="Kohler A."/>
            <person name="Sanchez-Garcia M."/>
            <person name="Morin E."/>
            <person name="Andreopoulos B."/>
            <person name="Barry K.W."/>
            <person name="Bonito G."/>
            <person name="Buee M."/>
            <person name="Carver A."/>
            <person name="Chen C."/>
            <person name="Cichocki N."/>
            <person name="Clum A."/>
            <person name="Culley D."/>
            <person name="Crous P.W."/>
            <person name="Fauchery L."/>
            <person name="Girlanda M."/>
            <person name="Hayes R.D."/>
            <person name="Keri Z."/>
            <person name="LaButti K."/>
            <person name="Lipzen A."/>
            <person name="Lombard V."/>
            <person name="Magnuson J."/>
            <person name="Maillard F."/>
            <person name="Murat C."/>
            <person name="Nolan M."/>
            <person name="Ohm R.A."/>
            <person name="Pangilinan J."/>
            <person name="Pereira M.F."/>
            <person name="Perotto S."/>
            <person name="Peter M."/>
            <person name="Pfister S."/>
            <person name="Riley R."/>
            <person name="Sitrit Y."/>
            <person name="Stielow J.B."/>
            <person name="Szollosi G."/>
            <person name="Zifcakova L."/>
            <person name="Stursova M."/>
            <person name="Spatafora J.W."/>
            <person name="Tedersoo L."/>
            <person name="Vaario L.M."/>
            <person name="Yamada A."/>
            <person name="Yan M."/>
            <person name="Wang P."/>
            <person name="Xu J."/>
            <person name="Bruns T."/>
            <person name="Baldrian P."/>
            <person name="Vilgalys R."/>
            <person name="Dunand C."/>
            <person name="Henrissat B."/>
            <person name="Grigoriev I.V."/>
            <person name="Hibbett D."/>
            <person name="Nagy L.G."/>
            <person name="Martin F.M."/>
        </authorList>
    </citation>
    <scope>NUCLEOTIDE SEQUENCE</scope>
    <source>
        <strain evidence="10">Prilba</strain>
    </source>
</reference>
<dbReference type="CDD" id="cd05471">
    <property type="entry name" value="pepsin_like"/>
    <property type="match status" value="1"/>
</dbReference>
<evidence type="ECO:0000256" key="2">
    <source>
        <dbReference type="ARBA" id="ARBA00022670"/>
    </source>
</evidence>
<dbReference type="SUPFAM" id="SSF50630">
    <property type="entry name" value="Acid proteases"/>
    <property type="match status" value="1"/>
</dbReference>
<feature type="signal peptide" evidence="8">
    <location>
        <begin position="1"/>
        <end position="18"/>
    </location>
</feature>
<comment type="similarity">
    <text evidence="1 7">Belongs to the peptidase A1 family.</text>
</comment>
<dbReference type="Proteomes" id="UP000759537">
    <property type="component" value="Unassembled WGS sequence"/>
</dbReference>
<comment type="caution">
    <text evidence="10">The sequence shown here is derived from an EMBL/GenBank/DDBJ whole genome shotgun (WGS) entry which is preliminary data.</text>
</comment>
<evidence type="ECO:0000256" key="4">
    <source>
        <dbReference type="ARBA" id="ARBA00022801"/>
    </source>
</evidence>
<keyword evidence="11" id="KW-1185">Reference proteome</keyword>